<dbReference type="AlphaFoldDB" id="A0A4U6SS52"/>
<dbReference type="Gramene" id="TKV90848">
    <property type="protein sequence ID" value="TKV90848"/>
    <property type="gene ID" value="SEVIR_9G056333v2"/>
</dbReference>
<reference evidence="1" key="1">
    <citation type="submission" date="2019-03" db="EMBL/GenBank/DDBJ databases">
        <title>WGS assembly of Setaria viridis.</title>
        <authorList>
            <person name="Huang P."/>
            <person name="Jenkins J."/>
            <person name="Grimwood J."/>
            <person name="Barry K."/>
            <person name="Healey A."/>
            <person name="Mamidi S."/>
            <person name="Sreedasyam A."/>
            <person name="Shu S."/>
            <person name="Feldman M."/>
            <person name="Wu J."/>
            <person name="Yu Y."/>
            <person name="Chen C."/>
            <person name="Johnson J."/>
            <person name="Rokhsar D."/>
            <person name="Baxter I."/>
            <person name="Schmutz J."/>
            <person name="Brutnell T."/>
            <person name="Kellogg E."/>
        </authorList>
    </citation>
    <scope>NUCLEOTIDE SEQUENCE [LARGE SCALE GENOMIC DNA]</scope>
</reference>
<name>A0A4U6SS52_SETVI</name>
<evidence type="ECO:0000313" key="2">
    <source>
        <dbReference type="Proteomes" id="UP000298652"/>
    </source>
</evidence>
<gene>
    <name evidence="1" type="ORF">SEVIR_9G056333v2</name>
</gene>
<dbReference type="Proteomes" id="UP000298652">
    <property type="component" value="Chromosome 9"/>
</dbReference>
<protein>
    <submittedName>
        <fullName evidence="1">Uncharacterized protein</fullName>
    </submittedName>
</protein>
<evidence type="ECO:0000313" key="1">
    <source>
        <dbReference type="EMBL" id="TKV90848.1"/>
    </source>
</evidence>
<proteinExistence type="predicted"/>
<dbReference type="EMBL" id="CM016560">
    <property type="protein sequence ID" value="TKV90848.1"/>
    <property type="molecule type" value="Genomic_DNA"/>
</dbReference>
<keyword evidence="2" id="KW-1185">Reference proteome</keyword>
<organism evidence="1 2">
    <name type="scientific">Setaria viridis</name>
    <name type="common">Green bristlegrass</name>
    <name type="synonym">Setaria italica subsp. viridis</name>
    <dbReference type="NCBI Taxonomy" id="4556"/>
    <lineage>
        <taxon>Eukaryota</taxon>
        <taxon>Viridiplantae</taxon>
        <taxon>Streptophyta</taxon>
        <taxon>Embryophyta</taxon>
        <taxon>Tracheophyta</taxon>
        <taxon>Spermatophyta</taxon>
        <taxon>Magnoliopsida</taxon>
        <taxon>Liliopsida</taxon>
        <taxon>Poales</taxon>
        <taxon>Poaceae</taxon>
        <taxon>PACMAD clade</taxon>
        <taxon>Panicoideae</taxon>
        <taxon>Panicodae</taxon>
        <taxon>Paniceae</taxon>
        <taxon>Cenchrinae</taxon>
        <taxon>Setaria</taxon>
    </lineage>
</organism>
<accession>A0A4U6SS52</accession>
<sequence>MYQSRACLLCPPCCILCSLLCGRRKLGRWLDPW</sequence>